<dbReference type="GO" id="GO:0030288">
    <property type="term" value="C:outer membrane-bounded periplasmic space"/>
    <property type="evidence" value="ECO:0007669"/>
    <property type="project" value="TreeGrafter"/>
</dbReference>
<reference evidence="7 8" key="1">
    <citation type="submission" date="2019-03" db="EMBL/GenBank/DDBJ databases">
        <title>Freshwater and sediment microbial communities from various areas in North America, analyzing microbe dynamics in response to fracking.</title>
        <authorList>
            <person name="Lamendella R."/>
        </authorList>
    </citation>
    <scope>NUCLEOTIDE SEQUENCE [LARGE SCALE GENOMIC DNA]</scope>
    <source>
        <strain evidence="7 8">175.2</strain>
    </source>
</reference>
<dbReference type="PANTHER" id="PTHR30404:SF0">
    <property type="entry name" value="N-ACETYLMURAMOYL-L-ALANINE AMIDASE AMIC"/>
    <property type="match status" value="1"/>
</dbReference>
<comment type="catalytic activity">
    <reaction evidence="1">
        <text>Hydrolyzes the link between N-acetylmuramoyl residues and L-amino acid residues in certain cell-wall glycopeptides.</text>
        <dbReference type="EC" id="3.5.1.28"/>
    </reaction>
</comment>
<name>A0A4V2V4U7_9HYPH</name>
<dbReference type="SUPFAM" id="SSF53187">
    <property type="entry name" value="Zn-dependent exopeptidases"/>
    <property type="match status" value="1"/>
</dbReference>
<dbReference type="Proteomes" id="UP000295097">
    <property type="component" value="Unassembled WGS sequence"/>
</dbReference>
<dbReference type="CDD" id="cd02696">
    <property type="entry name" value="MurNAc-LAA"/>
    <property type="match status" value="1"/>
</dbReference>
<evidence type="ECO:0000313" key="7">
    <source>
        <dbReference type="EMBL" id="TCT43132.1"/>
    </source>
</evidence>
<evidence type="ECO:0000313" key="8">
    <source>
        <dbReference type="Proteomes" id="UP000295097"/>
    </source>
</evidence>
<keyword evidence="4" id="KW-0175">Coiled coil</keyword>
<feature type="chain" id="PRO_5020462055" description="N-acetylmuramoyl-L-alanine amidase" evidence="5">
    <location>
        <begin position="20"/>
        <end position="406"/>
    </location>
</feature>
<keyword evidence="8" id="KW-1185">Reference proteome</keyword>
<evidence type="ECO:0000259" key="6">
    <source>
        <dbReference type="SMART" id="SM00646"/>
    </source>
</evidence>
<evidence type="ECO:0000256" key="4">
    <source>
        <dbReference type="SAM" id="Coils"/>
    </source>
</evidence>
<protein>
    <recommendedName>
        <fullName evidence="2">N-acetylmuramoyl-L-alanine amidase</fullName>
        <ecNumber evidence="2">3.5.1.28</ecNumber>
    </recommendedName>
</protein>
<comment type="caution">
    <text evidence="7">The sequence shown here is derived from an EMBL/GenBank/DDBJ whole genome shotgun (WGS) entry which is preliminary data.</text>
</comment>
<dbReference type="GO" id="GO:0008745">
    <property type="term" value="F:N-acetylmuramoyl-L-alanine amidase activity"/>
    <property type="evidence" value="ECO:0007669"/>
    <property type="project" value="UniProtKB-EC"/>
</dbReference>
<keyword evidence="3" id="KW-0378">Hydrolase</keyword>
<keyword evidence="5" id="KW-0732">Signal</keyword>
<dbReference type="EMBL" id="SMAR01000003">
    <property type="protein sequence ID" value="TCT43132.1"/>
    <property type="molecule type" value="Genomic_DNA"/>
</dbReference>
<gene>
    <name evidence="7" type="ORF">EDC90_1003142</name>
</gene>
<evidence type="ECO:0000256" key="2">
    <source>
        <dbReference type="ARBA" id="ARBA00011901"/>
    </source>
</evidence>
<feature type="signal peptide" evidence="5">
    <location>
        <begin position="1"/>
        <end position="19"/>
    </location>
</feature>
<feature type="coiled-coil region" evidence="4">
    <location>
        <begin position="273"/>
        <end position="300"/>
    </location>
</feature>
<organism evidence="7 8">
    <name type="scientific">Martelella mediterranea</name>
    <dbReference type="NCBI Taxonomy" id="293089"/>
    <lineage>
        <taxon>Bacteria</taxon>
        <taxon>Pseudomonadati</taxon>
        <taxon>Pseudomonadota</taxon>
        <taxon>Alphaproteobacteria</taxon>
        <taxon>Hyphomicrobiales</taxon>
        <taxon>Aurantimonadaceae</taxon>
        <taxon>Martelella</taxon>
    </lineage>
</organism>
<dbReference type="Gene3D" id="2.60.40.3500">
    <property type="match status" value="1"/>
</dbReference>
<dbReference type="SMART" id="SM00646">
    <property type="entry name" value="Ami_3"/>
    <property type="match status" value="1"/>
</dbReference>
<dbReference type="GO" id="GO:0009253">
    <property type="term" value="P:peptidoglycan catabolic process"/>
    <property type="evidence" value="ECO:0007669"/>
    <property type="project" value="InterPro"/>
</dbReference>
<evidence type="ECO:0000256" key="3">
    <source>
        <dbReference type="ARBA" id="ARBA00022801"/>
    </source>
</evidence>
<dbReference type="InterPro" id="IPR021731">
    <property type="entry name" value="AMIN_dom"/>
</dbReference>
<dbReference type="Pfam" id="PF11741">
    <property type="entry name" value="AMIN"/>
    <property type="match status" value="1"/>
</dbReference>
<evidence type="ECO:0000256" key="1">
    <source>
        <dbReference type="ARBA" id="ARBA00001561"/>
    </source>
</evidence>
<dbReference type="PANTHER" id="PTHR30404">
    <property type="entry name" value="N-ACETYLMURAMOYL-L-ALANINE AMIDASE"/>
    <property type="match status" value="1"/>
</dbReference>
<proteinExistence type="predicted"/>
<dbReference type="Pfam" id="PF01520">
    <property type="entry name" value="Amidase_3"/>
    <property type="match status" value="1"/>
</dbReference>
<dbReference type="RefSeq" id="WP_245510912.1">
    <property type="nucleotide sequence ID" value="NZ_SMAR01000003.1"/>
</dbReference>
<dbReference type="Gene3D" id="3.40.630.40">
    <property type="entry name" value="Zn-dependent exopeptidases"/>
    <property type="match status" value="1"/>
</dbReference>
<dbReference type="AlphaFoldDB" id="A0A4V2V4U7"/>
<accession>A0A4V2V4U7</accession>
<sequence length="406" mass="44328">MARFLIFLLVLFVPLSAFGSQSDAADASPLIAYNGLLVGDDARARLVIDFDRKPAFNYHYMSNPARLILTLPSTSFSFSADSVEPRGMISDIRYGTTGPGQSRVILTATQPFQLTLAETRENEAGGARLVIDLAMTDAARFQKLIADQAPLRDDQAIALSSKTISNPADADVEKDGFLVAVDAGHGGIDTGAIGEDSKTLEKDITLEFARTFAKKLEEQPGLDAYLTRDSDVYLSLSQRVELARQHDADLFISLHADSLSQPDISGATVYTLSDKASDRLAAALARRENLSNKIAGLETATEPEEVTDILLDLTRRETQSFSINLADRVVESFKGQIGLINNPHRYAGFMVLRAPDIPSILLEIGFLSNPQDEARMQDPAWRDKLIERLVDAVKAYHKPTIADAGE</sequence>
<dbReference type="InterPro" id="IPR002508">
    <property type="entry name" value="MurNAc-LAA_cat"/>
</dbReference>
<dbReference type="InterPro" id="IPR050695">
    <property type="entry name" value="N-acetylmuramoyl_amidase_3"/>
</dbReference>
<feature type="domain" description="MurNAc-LAA" evidence="6">
    <location>
        <begin position="240"/>
        <end position="394"/>
    </location>
</feature>
<evidence type="ECO:0000256" key="5">
    <source>
        <dbReference type="SAM" id="SignalP"/>
    </source>
</evidence>
<dbReference type="EC" id="3.5.1.28" evidence="2"/>